<keyword evidence="5" id="KW-1185">Reference proteome</keyword>
<evidence type="ECO:0000259" key="3">
    <source>
        <dbReference type="Pfam" id="PF05368"/>
    </source>
</evidence>
<protein>
    <submittedName>
        <fullName evidence="4">NmrA family NAD(P)-binding protein</fullName>
    </submittedName>
</protein>
<reference evidence="4 5" key="1">
    <citation type="submission" date="2021-03" db="EMBL/GenBank/DDBJ databases">
        <title>Fibrella sp. HMF5036 genome sequencing and assembly.</title>
        <authorList>
            <person name="Kang H."/>
            <person name="Kim H."/>
            <person name="Bae S."/>
            <person name="Joh K."/>
        </authorList>
    </citation>
    <scope>NUCLEOTIDE SEQUENCE [LARGE SCALE GENOMIC DNA]</scope>
    <source>
        <strain evidence="4 5">HMF5036</strain>
    </source>
</reference>
<dbReference type="SUPFAM" id="SSF51735">
    <property type="entry name" value="NAD(P)-binding Rossmann-fold domains"/>
    <property type="match status" value="1"/>
</dbReference>
<evidence type="ECO:0000256" key="1">
    <source>
        <dbReference type="ARBA" id="ARBA00022857"/>
    </source>
</evidence>
<dbReference type="Proteomes" id="UP000664795">
    <property type="component" value="Unassembled WGS sequence"/>
</dbReference>
<dbReference type="Gene3D" id="3.40.50.720">
    <property type="entry name" value="NAD(P)-binding Rossmann-like Domain"/>
    <property type="match status" value="1"/>
</dbReference>
<keyword evidence="1" id="KW-0521">NADP</keyword>
<keyword evidence="2" id="KW-0560">Oxidoreductase</keyword>
<dbReference type="Pfam" id="PF05368">
    <property type="entry name" value="NmrA"/>
    <property type="match status" value="1"/>
</dbReference>
<name>A0A939G8L1_9BACT</name>
<evidence type="ECO:0000313" key="5">
    <source>
        <dbReference type="Proteomes" id="UP000664795"/>
    </source>
</evidence>
<dbReference type="Gene3D" id="3.90.25.10">
    <property type="entry name" value="UDP-galactose 4-epimerase, domain 1"/>
    <property type="match status" value="1"/>
</dbReference>
<gene>
    <name evidence="4" type="ORF">J2I48_22800</name>
</gene>
<sequence>MKNIILVAGATGNLGGRIVRQLLNRGAVVRAIVRSSANASTVHELRQLGVDIVVTELTDLQGLTQACQDVACVVSAVQGLHDVIIDAQGLLLQAAIAANVPRFIPSDFCSDFVPLPAGENRNFDLRRDFKKIIDAAPIQATSIFNGAFAEVLTYNVPLLNQKDKTVGYWGRADWAIDFTTMASTAAFTAMAALDTATPRLLKIADFQISPVQLATLTGQVLGTPYQLVNRGSLEALSNYNKKERAAHPEGEQQQYPAWQQSQYLHSMFSVQFDQVDNARYPALTWTSAADLLATLR</sequence>
<dbReference type="RefSeq" id="WP_207337820.1">
    <property type="nucleotide sequence ID" value="NZ_JAFMYU010000023.1"/>
</dbReference>
<dbReference type="AlphaFoldDB" id="A0A939G8L1"/>
<organism evidence="4 5">
    <name type="scientific">Fibrella aquatilis</name>
    <dbReference type="NCBI Taxonomy" id="2817059"/>
    <lineage>
        <taxon>Bacteria</taxon>
        <taxon>Pseudomonadati</taxon>
        <taxon>Bacteroidota</taxon>
        <taxon>Cytophagia</taxon>
        <taxon>Cytophagales</taxon>
        <taxon>Spirosomataceae</taxon>
        <taxon>Fibrella</taxon>
    </lineage>
</organism>
<feature type="domain" description="NmrA-like" evidence="3">
    <location>
        <begin position="1"/>
        <end position="225"/>
    </location>
</feature>
<proteinExistence type="predicted"/>
<accession>A0A939G8L1</accession>
<evidence type="ECO:0000313" key="4">
    <source>
        <dbReference type="EMBL" id="MBO0933856.1"/>
    </source>
</evidence>
<dbReference type="EMBL" id="JAFMYU010000023">
    <property type="protein sequence ID" value="MBO0933856.1"/>
    <property type="molecule type" value="Genomic_DNA"/>
</dbReference>
<comment type="caution">
    <text evidence="4">The sequence shown here is derived from an EMBL/GenBank/DDBJ whole genome shotgun (WGS) entry which is preliminary data.</text>
</comment>
<dbReference type="PANTHER" id="PTHR47706:SF1">
    <property type="entry name" value="CIPA-LIKE, PUTATIVE (AFU_ORTHOLOGUE AFUA_1G12460)-RELATED"/>
    <property type="match status" value="1"/>
</dbReference>
<dbReference type="InterPro" id="IPR036291">
    <property type="entry name" value="NAD(P)-bd_dom_sf"/>
</dbReference>
<dbReference type="InterPro" id="IPR051609">
    <property type="entry name" value="NmrA/Isoflavone_reductase-like"/>
</dbReference>
<evidence type="ECO:0000256" key="2">
    <source>
        <dbReference type="ARBA" id="ARBA00023002"/>
    </source>
</evidence>
<dbReference type="GO" id="GO:0016491">
    <property type="term" value="F:oxidoreductase activity"/>
    <property type="evidence" value="ECO:0007669"/>
    <property type="project" value="UniProtKB-KW"/>
</dbReference>
<dbReference type="InterPro" id="IPR008030">
    <property type="entry name" value="NmrA-like"/>
</dbReference>
<dbReference type="PANTHER" id="PTHR47706">
    <property type="entry name" value="NMRA-LIKE FAMILY PROTEIN"/>
    <property type="match status" value="1"/>
</dbReference>